<feature type="domain" description="DUF5916" evidence="2">
    <location>
        <begin position="263"/>
        <end position="348"/>
    </location>
</feature>
<evidence type="ECO:0000313" key="4">
    <source>
        <dbReference type="Proteomes" id="UP001501175"/>
    </source>
</evidence>
<keyword evidence="1" id="KW-0732">Signal</keyword>
<organism evidence="3 4">
    <name type="scientific">Nibrella saemangeumensis</name>
    <dbReference type="NCBI Taxonomy" id="1084526"/>
    <lineage>
        <taxon>Bacteria</taxon>
        <taxon>Pseudomonadati</taxon>
        <taxon>Bacteroidota</taxon>
        <taxon>Cytophagia</taxon>
        <taxon>Cytophagales</taxon>
        <taxon>Spirosomataceae</taxon>
        <taxon>Nibrella</taxon>
    </lineage>
</organism>
<protein>
    <recommendedName>
        <fullName evidence="2">DUF5916 domain-containing protein</fullName>
    </recommendedName>
</protein>
<dbReference type="RefSeq" id="WP_345248492.1">
    <property type="nucleotide sequence ID" value="NZ_BAABHD010000082.1"/>
</dbReference>
<dbReference type="Proteomes" id="UP001501175">
    <property type="component" value="Unassembled WGS sequence"/>
</dbReference>
<feature type="chain" id="PRO_5045160899" description="DUF5916 domain-containing protein" evidence="1">
    <location>
        <begin position="20"/>
        <end position="741"/>
    </location>
</feature>
<comment type="caution">
    <text evidence="3">The sequence shown here is derived from an EMBL/GenBank/DDBJ whole genome shotgun (WGS) entry which is preliminary data.</text>
</comment>
<dbReference type="InterPro" id="IPR045670">
    <property type="entry name" value="DUF5916"/>
</dbReference>
<gene>
    <name evidence="3" type="ORF">GCM10023189_51360</name>
</gene>
<dbReference type="Pfam" id="PF19313">
    <property type="entry name" value="DUF5916"/>
    <property type="match status" value="1"/>
</dbReference>
<feature type="signal peptide" evidence="1">
    <location>
        <begin position="1"/>
        <end position="19"/>
    </location>
</feature>
<evidence type="ECO:0000256" key="1">
    <source>
        <dbReference type="SAM" id="SignalP"/>
    </source>
</evidence>
<dbReference type="CDD" id="cd09618">
    <property type="entry name" value="CBM9_like_2"/>
    <property type="match status" value="1"/>
</dbReference>
<dbReference type="SUPFAM" id="SSF49344">
    <property type="entry name" value="CBD9-like"/>
    <property type="match status" value="1"/>
</dbReference>
<reference evidence="4" key="1">
    <citation type="journal article" date="2019" name="Int. J. Syst. Evol. Microbiol.">
        <title>The Global Catalogue of Microorganisms (GCM) 10K type strain sequencing project: providing services to taxonomists for standard genome sequencing and annotation.</title>
        <authorList>
            <consortium name="The Broad Institute Genomics Platform"/>
            <consortium name="The Broad Institute Genome Sequencing Center for Infectious Disease"/>
            <person name="Wu L."/>
            <person name="Ma J."/>
        </authorList>
    </citation>
    <scope>NUCLEOTIDE SEQUENCE [LARGE SCALE GENOMIC DNA]</scope>
    <source>
        <strain evidence="4">JCM 17927</strain>
    </source>
</reference>
<dbReference type="Gene3D" id="2.60.40.1190">
    <property type="match status" value="1"/>
</dbReference>
<accession>A0ABP8NIB8</accession>
<sequence length="741" mass="84028">MKTTLLLLSILLPIAPGIAQDKTPYVVPRYVGSFTLDGIPDEPGWQTIAPLGALMHIPTLGAQPSERTEAKLAYDDNFLYVAAWLYDSDPNGVRGTTFQRDTPGNGGDWFSFNLDTFADKENSLNFATTPTGNRIDFTVRNDAQVPNNDWVNFSWNTFWYCATSRNREGWYTEFQIPLSSLRYQDQNGRVVMGMSFNRRIARKNELDSYPLISTQWGGPSIWKSSQMQPIVFESLHPRKPVYITPYVLGGHSLSHQLNENQSSYQAVNKPTFNAGLDMKVGLTSNLTADLTINTDFAQVEADDQQVNLTRFSLFFPEKRLFFQERSSIFNFGFGAPNQLFYSRQIGLNNGQAVPILAGVRVVGRVGRWDVGLMDMQTGAKFNLPSENMGVLRFRRQVFNPNSYVGLMTTSRIGADGRSNLAYGLDGIFRLFAQDFLAINWAQTFDWGPTQPNYTRSPASLDPARIRVQWENRNRKGFGYDLSYSRAGIDYNPTLGFEFRKNYTRFGDRIFWGWLPGKDSRIINHQLGVNGYAFIRNTDGTTESVELAPTWNAELKSGYVLQARLRHSVESIRDSLQLFGDVYVPAGHYRFNGLLASVETPGANQFNAVILLDGGQFYDGQRWSVSVTPTWAISRFVELGGFVQWNRVTLPTLRQPSDIALVRLKTRLALNIKLMLDAFIQYNSAANVLSSNIRFRYNPREGNDLFIVFNQGNNTNRLRAEPVIPFINDRTIVVKYTYTFVR</sequence>
<name>A0ABP8NIB8_9BACT</name>
<proteinExistence type="predicted"/>
<keyword evidence="4" id="KW-1185">Reference proteome</keyword>
<evidence type="ECO:0000259" key="2">
    <source>
        <dbReference type="Pfam" id="PF19313"/>
    </source>
</evidence>
<evidence type="ECO:0000313" key="3">
    <source>
        <dbReference type="EMBL" id="GAA4467516.1"/>
    </source>
</evidence>
<dbReference type="EMBL" id="BAABHD010000082">
    <property type="protein sequence ID" value="GAA4467516.1"/>
    <property type="molecule type" value="Genomic_DNA"/>
</dbReference>